<evidence type="ECO:0000256" key="10">
    <source>
        <dbReference type="SAM" id="SignalP"/>
    </source>
</evidence>
<feature type="domain" description="Bifunctional inhibitor/plant lipid transfer protein/seed storage helical" evidence="11">
    <location>
        <begin position="28"/>
        <end position="105"/>
    </location>
</feature>
<feature type="chain" id="PRO_5027097689" description="Bifunctional inhibitor/plant lipid transfer protein/seed storage helical domain-containing protein" evidence="10">
    <location>
        <begin position="25"/>
        <end position="337"/>
    </location>
</feature>
<accession>A0A6N2KM15</accession>
<dbReference type="FunFam" id="1.10.110.10:FF:000001">
    <property type="entry name" value="Bifunctional inhibitor/lipid-transfer protein/seed storage 2S albumin superfamily protein"/>
    <property type="match status" value="1"/>
</dbReference>
<dbReference type="InterPro" id="IPR036312">
    <property type="entry name" value="Bifun_inhib/LTP/seed_sf"/>
</dbReference>
<dbReference type="GO" id="GO:0005886">
    <property type="term" value="C:plasma membrane"/>
    <property type="evidence" value="ECO:0007669"/>
    <property type="project" value="UniProtKB-SubCell"/>
</dbReference>
<feature type="compositionally biased region" description="Polar residues" evidence="9">
    <location>
        <begin position="157"/>
        <end position="167"/>
    </location>
</feature>
<evidence type="ECO:0000256" key="8">
    <source>
        <dbReference type="ARBA" id="ARBA00023288"/>
    </source>
</evidence>
<keyword evidence="5 10" id="KW-0732">Signal</keyword>
<evidence type="ECO:0000313" key="12">
    <source>
        <dbReference type="EMBL" id="VFU29653.1"/>
    </source>
</evidence>
<feature type="compositionally biased region" description="Polar residues" evidence="9">
    <location>
        <begin position="276"/>
        <end position="288"/>
    </location>
</feature>
<evidence type="ECO:0000256" key="7">
    <source>
        <dbReference type="ARBA" id="ARBA00023180"/>
    </source>
</evidence>
<dbReference type="CDD" id="cd00010">
    <property type="entry name" value="AAI_LTSS"/>
    <property type="match status" value="1"/>
</dbReference>
<evidence type="ECO:0000256" key="6">
    <source>
        <dbReference type="ARBA" id="ARBA00023157"/>
    </source>
</evidence>
<dbReference type="GO" id="GO:0006869">
    <property type="term" value="P:lipid transport"/>
    <property type="evidence" value="ECO:0007669"/>
    <property type="project" value="InterPro"/>
</dbReference>
<dbReference type="InterPro" id="IPR043325">
    <property type="entry name" value="LTSS"/>
</dbReference>
<proteinExistence type="inferred from homology"/>
<keyword evidence="7" id="KW-0325">Glycoprotein</keyword>
<protein>
    <recommendedName>
        <fullName evidence="11">Bifunctional inhibitor/plant lipid transfer protein/seed storage helical domain-containing protein</fullName>
    </recommendedName>
</protein>
<dbReference type="AlphaFoldDB" id="A0A6N2KM15"/>
<keyword evidence="4" id="KW-0336">GPI-anchor</keyword>
<dbReference type="PANTHER" id="PTHR33044">
    <property type="entry name" value="BIFUNCTIONAL INHIBITOR/LIPID-TRANSFER PROTEIN/SEED STORAGE 2S ALBUMIN SUPERFAMILY PROTEIN-RELATED"/>
    <property type="match status" value="1"/>
</dbReference>
<name>A0A6N2KM15_SALVM</name>
<evidence type="ECO:0000256" key="9">
    <source>
        <dbReference type="SAM" id="MobiDB-lite"/>
    </source>
</evidence>
<dbReference type="GO" id="GO:0008289">
    <property type="term" value="F:lipid binding"/>
    <property type="evidence" value="ECO:0007669"/>
    <property type="project" value="InterPro"/>
</dbReference>
<dbReference type="SMART" id="SM00499">
    <property type="entry name" value="AAI"/>
    <property type="match status" value="2"/>
</dbReference>
<evidence type="ECO:0000256" key="5">
    <source>
        <dbReference type="ARBA" id="ARBA00022729"/>
    </source>
</evidence>
<comment type="similarity">
    <text evidence="2">Belongs to the plant LTP family.</text>
</comment>
<feature type="domain" description="Bifunctional inhibitor/plant lipid transfer protein/seed storage helical" evidence="11">
    <location>
        <begin position="198"/>
        <end position="275"/>
    </location>
</feature>
<feature type="region of interest" description="Disordered" evidence="9">
    <location>
        <begin position="276"/>
        <end position="304"/>
    </location>
</feature>
<dbReference type="EMBL" id="CAADRP010000557">
    <property type="protein sequence ID" value="VFU29653.1"/>
    <property type="molecule type" value="Genomic_DNA"/>
</dbReference>
<evidence type="ECO:0000256" key="3">
    <source>
        <dbReference type="ARBA" id="ARBA00022475"/>
    </source>
</evidence>
<dbReference type="Pfam" id="PF14368">
    <property type="entry name" value="LTP_2"/>
    <property type="match status" value="2"/>
</dbReference>
<evidence type="ECO:0000256" key="4">
    <source>
        <dbReference type="ARBA" id="ARBA00022622"/>
    </source>
</evidence>
<evidence type="ECO:0000259" key="11">
    <source>
        <dbReference type="SMART" id="SM00499"/>
    </source>
</evidence>
<dbReference type="InterPro" id="IPR000528">
    <property type="entry name" value="Plant_nsLTP"/>
</dbReference>
<dbReference type="SUPFAM" id="SSF47699">
    <property type="entry name" value="Bifunctional inhibitor/lipid-transfer protein/seed storage 2S albumin"/>
    <property type="match status" value="2"/>
</dbReference>
<dbReference type="GO" id="GO:0098552">
    <property type="term" value="C:side of membrane"/>
    <property type="evidence" value="ECO:0007669"/>
    <property type="project" value="UniProtKB-KW"/>
</dbReference>
<keyword evidence="4" id="KW-0472">Membrane</keyword>
<gene>
    <name evidence="12" type="ORF">SVIM_LOCUS109488</name>
</gene>
<evidence type="ECO:0000256" key="1">
    <source>
        <dbReference type="ARBA" id="ARBA00004609"/>
    </source>
</evidence>
<feature type="signal peptide" evidence="10">
    <location>
        <begin position="1"/>
        <end position="24"/>
    </location>
</feature>
<keyword evidence="8" id="KW-0449">Lipoprotein</keyword>
<feature type="compositionally biased region" description="Low complexity" evidence="9">
    <location>
        <begin position="111"/>
        <end position="150"/>
    </location>
</feature>
<keyword evidence="6" id="KW-1015">Disulfide bond</keyword>
<dbReference type="Gene3D" id="1.10.110.10">
    <property type="entry name" value="Plant lipid-transfer and hydrophobic proteins"/>
    <property type="match status" value="2"/>
</dbReference>
<dbReference type="PRINTS" id="PR00382">
    <property type="entry name" value="LIPIDTRNSFER"/>
</dbReference>
<keyword evidence="3" id="KW-1003">Cell membrane</keyword>
<dbReference type="InterPro" id="IPR016140">
    <property type="entry name" value="Bifunc_inhib/LTP/seed_store"/>
</dbReference>
<organism evidence="12">
    <name type="scientific">Salix viminalis</name>
    <name type="common">Common osier</name>
    <name type="synonym">Basket willow</name>
    <dbReference type="NCBI Taxonomy" id="40686"/>
    <lineage>
        <taxon>Eukaryota</taxon>
        <taxon>Viridiplantae</taxon>
        <taxon>Streptophyta</taxon>
        <taxon>Embryophyta</taxon>
        <taxon>Tracheophyta</taxon>
        <taxon>Spermatophyta</taxon>
        <taxon>Magnoliopsida</taxon>
        <taxon>eudicotyledons</taxon>
        <taxon>Gunneridae</taxon>
        <taxon>Pentapetalae</taxon>
        <taxon>rosids</taxon>
        <taxon>fabids</taxon>
        <taxon>Malpighiales</taxon>
        <taxon>Salicaceae</taxon>
        <taxon>Saliceae</taxon>
        <taxon>Salix</taxon>
    </lineage>
</organism>
<evidence type="ECO:0000256" key="2">
    <source>
        <dbReference type="ARBA" id="ARBA00009748"/>
    </source>
</evidence>
<comment type="subcellular location">
    <subcellularLocation>
        <location evidence="1">Cell membrane</location>
        <topology evidence="1">Lipid-anchor</topology>
        <topology evidence="1">GPI-anchor</topology>
    </subcellularLocation>
</comment>
<feature type="region of interest" description="Disordered" evidence="9">
    <location>
        <begin position="106"/>
        <end position="167"/>
    </location>
</feature>
<reference evidence="12" key="1">
    <citation type="submission" date="2019-03" db="EMBL/GenBank/DDBJ databases">
        <authorList>
            <person name="Mank J."/>
            <person name="Almeida P."/>
        </authorList>
    </citation>
    <scope>NUCLEOTIDE SEQUENCE</scope>
    <source>
        <strain evidence="12">78183</strain>
    </source>
</reference>
<sequence length="337" mass="34050">MASKGVQLSLMLILTTMLCYEVAAQSGCTTALIGLAPCLNYVTGNSSTPSSSCCSQLTTVVQSQPQCLCTLVNGGGSSLGIAINQTLALALPGACNVKTPPTSRCNAANVPATSPASSPLLSPPADSTVATPEAPTTVATPEAPTTVATPRIPAGSGSKTVPASTGTSDASSMRMQFHLTIFVFISALGASGIPLSSCTSLIISMSPCLNYITRNSSTSSSSCCTQLANVYVKSLMVLPPHSGSGQSLMGFNFVQTRALVLPGACNVQTPSIGRCNASSPTDSPSGTPNSPPAVPSTDNGTSDANSTKLTMSQLFFLLLFTASYASTLEAPSTSISV</sequence>